<evidence type="ECO:0000313" key="1">
    <source>
        <dbReference type="EMBL" id="GBL83143.1"/>
    </source>
</evidence>
<dbReference type="OrthoDB" id="6436543at2759"/>
<protein>
    <recommendedName>
        <fullName evidence="3">Tc1-like transposase DDE domain-containing protein</fullName>
    </recommendedName>
</protein>
<dbReference type="InterPro" id="IPR036397">
    <property type="entry name" value="RNaseH_sf"/>
</dbReference>
<reference evidence="1 2" key="1">
    <citation type="journal article" date="2019" name="Sci. Rep.">
        <title>Orb-weaving spider Araneus ventricosus genome elucidates the spidroin gene catalogue.</title>
        <authorList>
            <person name="Kono N."/>
            <person name="Nakamura H."/>
            <person name="Ohtoshi R."/>
            <person name="Moran D.A.P."/>
            <person name="Shinohara A."/>
            <person name="Yoshida Y."/>
            <person name="Fujiwara M."/>
            <person name="Mori M."/>
            <person name="Tomita M."/>
            <person name="Arakawa K."/>
        </authorList>
    </citation>
    <scope>NUCLEOTIDE SEQUENCE [LARGE SCALE GENOMIC DNA]</scope>
</reference>
<accession>A0A4Y2ATV1</accession>
<organism evidence="1 2">
    <name type="scientific">Araneus ventricosus</name>
    <name type="common">Orbweaver spider</name>
    <name type="synonym">Epeira ventricosa</name>
    <dbReference type="NCBI Taxonomy" id="182803"/>
    <lineage>
        <taxon>Eukaryota</taxon>
        <taxon>Metazoa</taxon>
        <taxon>Ecdysozoa</taxon>
        <taxon>Arthropoda</taxon>
        <taxon>Chelicerata</taxon>
        <taxon>Arachnida</taxon>
        <taxon>Araneae</taxon>
        <taxon>Araneomorphae</taxon>
        <taxon>Entelegynae</taxon>
        <taxon>Araneoidea</taxon>
        <taxon>Araneidae</taxon>
        <taxon>Araneus</taxon>
    </lineage>
</organism>
<dbReference type="Gene3D" id="3.30.420.10">
    <property type="entry name" value="Ribonuclease H-like superfamily/Ribonuclease H"/>
    <property type="match status" value="1"/>
</dbReference>
<keyword evidence="2" id="KW-1185">Reference proteome</keyword>
<dbReference type="Proteomes" id="UP000499080">
    <property type="component" value="Unassembled WGS sequence"/>
</dbReference>
<gene>
    <name evidence="1" type="ORF">AVEN_145745_1</name>
</gene>
<evidence type="ECO:0008006" key="3">
    <source>
        <dbReference type="Google" id="ProtNLM"/>
    </source>
</evidence>
<dbReference type="AlphaFoldDB" id="A0A4Y2ATV1"/>
<comment type="caution">
    <text evidence="1">The sequence shown here is derived from an EMBL/GenBank/DDBJ whole genome shotgun (WGS) entry which is preliminary data.</text>
</comment>
<evidence type="ECO:0000313" key="2">
    <source>
        <dbReference type="Proteomes" id="UP000499080"/>
    </source>
</evidence>
<name>A0A4Y2ATV1_ARAVE</name>
<dbReference type="EMBL" id="BGPR01081474">
    <property type="protein sequence ID" value="GBL83143.1"/>
    <property type="molecule type" value="Genomic_DNA"/>
</dbReference>
<sequence length="109" mass="12449">MQDGAPPHIATPLKQLLNMHFGYDRIISGHFPTAWPPRSPDLNPFNFRLWGYLKDVVYGGPIVNLAELKYRITQHIHNMTTKTLLSVVEHVVLRFQLVGENGDSILNIF</sequence>
<dbReference type="GO" id="GO:0003676">
    <property type="term" value="F:nucleic acid binding"/>
    <property type="evidence" value="ECO:0007669"/>
    <property type="project" value="InterPro"/>
</dbReference>
<dbReference type="PANTHER" id="PTHR47326:SF1">
    <property type="entry name" value="HTH PSQ-TYPE DOMAIN-CONTAINING PROTEIN"/>
    <property type="match status" value="1"/>
</dbReference>
<proteinExistence type="predicted"/>
<dbReference type="PANTHER" id="PTHR47326">
    <property type="entry name" value="TRANSPOSABLE ELEMENT TC3 TRANSPOSASE-LIKE PROTEIN"/>
    <property type="match status" value="1"/>
</dbReference>